<organism evidence="6 7">
    <name type="scientific">Asaia krungthepensis NRIC 0535</name>
    <dbReference type="NCBI Taxonomy" id="1307925"/>
    <lineage>
        <taxon>Bacteria</taxon>
        <taxon>Pseudomonadati</taxon>
        <taxon>Pseudomonadota</taxon>
        <taxon>Alphaproteobacteria</taxon>
        <taxon>Acetobacterales</taxon>
        <taxon>Acetobacteraceae</taxon>
        <taxon>Asaia</taxon>
    </lineage>
</organism>
<dbReference type="NCBIfam" id="TIGR03862">
    <property type="entry name" value="flavo_PP4765"/>
    <property type="match status" value="1"/>
</dbReference>
<proteinExistence type="predicted"/>
<dbReference type="Pfam" id="PF03486">
    <property type="entry name" value="HI0933_like"/>
    <property type="match status" value="1"/>
</dbReference>
<dbReference type="SUPFAM" id="SSF160996">
    <property type="entry name" value="HI0933 insert domain-like"/>
    <property type="match status" value="1"/>
</dbReference>
<evidence type="ECO:0000256" key="2">
    <source>
        <dbReference type="ARBA" id="ARBA00022630"/>
    </source>
</evidence>
<dbReference type="PANTHER" id="PTHR42887">
    <property type="entry name" value="OS12G0638800 PROTEIN"/>
    <property type="match status" value="1"/>
</dbReference>
<dbReference type="InterPro" id="IPR023166">
    <property type="entry name" value="BaiN-like_dom_sf"/>
</dbReference>
<dbReference type="InterPro" id="IPR004792">
    <property type="entry name" value="BaiN-like"/>
</dbReference>
<dbReference type="InterPro" id="IPR055178">
    <property type="entry name" value="RsdA/BaiN/AoA(So)-like_dom"/>
</dbReference>
<name>A0ABQ0PYU5_9PROT</name>
<dbReference type="PANTHER" id="PTHR42887:SF1">
    <property type="entry name" value="BLR3961 PROTEIN"/>
    <property type="match status" value="1"/>
</dbReference>
<dbReference type="Proteomes" id="UP001062776">
    <property type="component" value="Unassembled WGS sequence"/>
</dbReference>
<evidence type="ECO:0000313" key="6">
    <source>
        <dbReference type="EMBL" id="GBQ84998.1"/>
    </source>
</evidence>
<comment type="caution">
    <text evidence="6">The sequence shown here is derived from an EMBL/GenBank/DDBJ whole genome shotgun (WGS) entry which is preliminary data.</text>
</comment>
<dbReference type="EMBL" id="BAPV01000004">
    <property type="protein sequence ID" value="GBQ84998.1"/>
    <property type="molecule type" value="Genomic_DNA"/>
</dbReference>
<keyword evidence="7" id="KW-1185">Reference proteome</keyword>
<evidence type="ECO:0000256" key="3">
    <source>
        <dbReference type="ARBA" id="ARBA00022827"/>
    </source>
</evidence>
<evidence type="ECO:0000256" key="1">
    <source>
        <dbReference type="ARBA" id="ARBA00001974"/>
    </source>
</evidence>
<dbReference type="Gene3D" id="2.40.30.10">
    <property type="entry name" value="Translation factors"/>
    <property type="match status" value="1"/>
</dbReference>
<accession>A0ABQ0PYU5</accession>
<comment type="cofactor">
    <cofactor evidence="1">
        <name>FAD</name>
        <dbReference type="ChEBI" id="CHEBI:57692"/>
    </cofactor>
</comment>
<sequence>MPLMETRQPIAIIGAGPAGLAAAEWLSAPQRAQGREIVVYDQMPSVARKFLMAGRSGLNLTHAENLEDFLTRYGSARHWLAPMIDRFPPEALRQWAEALGQPCFTGSSGRVFPQAMKASPLLRAWLARLAEKGVRFALRHRWEGWDAQGALRFNSPDGAVTRAASAVILALGGASWPRLGSDGDWTGLLPPGSVTPLVPANCGFLTALPEAFHTQFHGEVLHSVTLTGAGQSARGDVTITRTGIEGAPVYRLSASWREVLAREGRLRIALDLRPGMDAEILAVRLDGFRARESQANRLRRLGLSPVARWLIREAMSTAGGGQAEGNRALAGLIKACPLILTAPDILARAISTAGGVRHAALDANLMLREHPGVFVAGEMLDWEAPTGGYLLQACFATGRAAAEGADSWLAAQREAAHHG</sequence>
<dbReference type="InterPro" id="IPR057661">
    <property type="entry name" value="RsdA/BaiN/AoA(So)_Rossmann"/>
</dbReference>
<dbReference type="NCBIfam" id="TIGR00275">
    <property type="entry name" value="aminoacetone oxidase family FAD-binding enzyme"/>
    <property type="match status" value="1"/>
</dbReference>
<evidence type="ECO:0000259" key="4">
    <source>
        <dbReference type="Pfam" id="PF03486"/>
    </source>
</evidence>
<dbReference type="RefSeq" id="WP_264814476.1">
    <property type="nucleotide sequence ID" value="NZ_BAPV01000004.1"/>
</dbReference>
<protein>
    <submittedName>
        <fullName evidence="6">Glutathione reductase</fullName>
    </submittedName>
</protein>
<evidence type="ECO:0000313" key="7">
    <source>
        <dbReference type="Proteomes" id="UP001062776"/>
    </source>
</evidence>
<keyword evidence="2" id="KW-0285">Flavoprotein</keyword>
<feature type="domain" description="RsdA/BaiN/AoA(So)-like Rossmann fold-like" evidence="4">
    <location>
        <begin position="10"/>
        <end position="403"/>
    </location>
</feature>
<gene>
    <name evidence="6" type="ORF">AA0535_0647</name>
</gene>
<dbReference type="Pfam" id="PF22780">
    <property type="entry name" value="HI0933_like_1st"/>
    <property type="match status" value="1"/>
</dbReference>
<feature type="domain" description="RsdA/BaiN/AoA(So)-like insert" evidence="5">
    <location>
        <begin position="198"/>
        <end position="350"/>
    </location>
</feature>
<dbReference type="Gene3D" id="3.50.50.60">
    <property type="entry name" value="FAD/NAD(P)-binding domain"/>
    <property type="match status" value="1"/>
</dbReference>
<reference evidence="6" key="1">
    <citation type="submission" date="2013-04" db="EMBL/GenBank/DDBJ databases">
        <title>The genome sequencing project of 58 acetic acid bacteria.</title>
        <authorList>
            <person name="Okamoto-Kainuma A."/>
            <person name="Ishikawa M."/>
            <person name="Umino S."/>
            <person name="Koizumi Y."/>
            <person name="Shiwa Y."/>
            <person name="Yoshikawa H."/>
            <person name="Matsutani M."/>
            <person name="Matsushita K."/>
        </authorList>
    </citation>
    <scope>NUCLEOTIDE SEQUENCE</scope>
    <source>
        <strain evidence="6">NRIC 0535</strain>
    </source>
</reference>
<evidence type="ECO:0000259" key="5">
    <source>
        <dbReference type="Pfam" id="PF22780"/>
    </source>
</evidence>
<dbReference type="Gene3D" id="1.10.8.260">
    <property type="entry name" value="HI0933 insert domain-like"/>
    <property type="match status" value="1"/>
</dbReference>
<dbReference type="InterPro" id="IPR036188">
    <property type="entry name" value="FAD/NAD-bd_sf"/>
</dbReference>
<keyword evidence="3" id="KW-0274">FAD</keyword>
<dbReference type="InterPro" id="IPR022460">
    <property type="entry name" value="Flavoprotein_PP4765"/>
</dbReference>
<dbReference type="SUPFAM" id="SSF51905">
    <property type="entry name" value="FAD/NAD(P)-binding domain"/>
    <property type="match status" value="1"/>
</dbReference>